<dbReference type="NCBIfam" id="TIGR02231">
    <property type="entry name" value="mucoidy inhibitor MuiA family protein"/>
    <property type="match status" value="1"/>
</dbReference>
<dbReference type="PANTHER" id="PTHR31005:SF8">
    <property type="entry name" value="DUF4139 DOMAIN-CONTAINING PROTEIN"/>
    <property type="match status" value="1"/>
</dbReference>
<dbReference type="PANTHER" id="PTHR31005">
    <property type="entry name" value="DUF4139 DOMAIN-CONTAINING PROTEIN"/>
    <property type="match status" value="1"/>
</dbReference>
<evidence type="ECO:0000313" key="4">
    <source>
        <dbReference type="EMBL" id="MBE9665566.1"/>
    </source>
</evidence>
<sequence>MLNKLLMAGIILFISAQVKADDSQKVSSKIQKVTIFLNSGQVTRTATASIKPGTTTLVFDHIAPDIDAQSVQVHATGDFTILSVTPEVNVANEQTRQKTIDDLLAQQKVIKDKIAAQTDLMSIYLDEEKLLKNQLTNNTTNATVDIVKLKQALDFQTARLTELKKNEMLVTQQVDALNTELQKINALITTTENSGSKKSSNILVTVSSVGNTVGQFTLSYRVYRASWTPVYNIRAKDVKSPVTIVYKAKVTQQSGEDWKDVKLTLSTGNPNVNANRPDLSPYYLDIPKYEMAQDKRSNQLNEVVIVRGMATQSLGKVYGMASVPGVTQQENQTATEFNINTPFSVNADGKQATVEMNQVELPAKYEYYAAPKINTNVFLTALVTDWNKYNFLPGDMNLFFEGTYIGKSYLNSRTANDTLKLSLGTDKNIVVTRTLQKNLTGKQGIASNRKETRDWLIEVKNRKSQPINLLLEDQIPVSENTDIVVDAKELSGGKLDTKTGLIAWNFTLAPLDNKKAVLSYQVRLPKNQLIAVQ</sequence>
<gene>
    <name evidence="4" type="ORF">IRJ18_04275</name>
</gene>
<dbReference type="InterPro" id="IPR037291">
    <property type="entry name" value="DUF4139"/>
</dbReference>
<evidence type="ECO:0000259" key="2">
    <source>
        <dbReference type="Pfam" id="PF13598"/>
    </source>
</evidence>
<feature type="domain" description="DUF4140" evidence="3">
    <location>
        <begin position="33"/>
        <end position="128"/>
    </location>
</feature>
<dbReference type="InterPro" id="IPR011935">
    <property type="entry name" value="CHP02231"/>
</dbReference>
<evidence type="ECO:0000313" key="5">
    <source>
        <dbReference type="Proteomes" id="UP000632774"/>
    </source>
</evidence>
<dbReference type="InterPro" id="IPR025554">
    <property type="entry name" value="DUF4140"/>
</dbReference>
<dbReference type="RefSeq" id="WP_194104963.1">
    <property type="nucleotide sequence ID" value="NZ_JADFFM010000001.1"/>
</dbReference>
<keyword evidence="1" id="KW-0732">Signal</keyword>
<evidence type="ECO:0000259" key="3">
    <source>
        <dbReference type="Pfam" id="PF13600"/>
    </source>
</evidence>
<feature type="signal peptide" evidence="1">
    <location>
        <begin position="1"/>
        <end position="20"/>
    </location>
</feature>
<dbReference type="Pfam" id="PF13598">
    <property type="entry name" value="DUF4139"/>
    <property type="match status" value="1"/>
</dbReference>
<accession>A0ABR9XE77</accession>
<comment type="caution">
    <text evidence="4">The sequence shown here is derived from an EMBL/GenBank/DDBJ whole genome shotgun (WGS) entry which is preliminary data.</text>
</comment>
<name>A0ABR9XE77_9SPHI</name>
<reference evidence="4 5" key="1">
    <citation type="submission" date="2020-10" db="EMBL/GenBank/DDBJ databases">
        <title>Mucilaginibacter mali sp. nov., isolated from rhizosphere soil of apple orchard.</title>
        <authorList>
            <person name="Lee J.-S."/>
            <person name="Kim H.S."/>
            <person name="Kim J.-S."/>
        </authorList>
    </citation>
    <scope>NUCLEOTIDE SEQUENCE [LARGE SCALE GENOMIC DNA]</scope>
    <source>
        <strain evidence="4 5">KCTC 23157</strain>
    </source>
</reference>
<evidence type="ECO:0000256" key="1">
    <source>
        <dbReference type="SAM" id="SignalP"/>
    </source>
</evidence>
<dbReference type="Pfam" id="PF13600">
    <property type="entry name" value="DUF4140"/>
    <property type="match status" value="1"/>
</dbReference>
<organism evidence="4 5">
    <name type="scientific">Mucilaginibacter boryungensis</name>
    <dbReference type="NCBI Taxonomy" id="768480"/>
    <lineage>
        <taxon>Bacteria</taxon>
        <taxon>Pseudomonadati</taxon>
        <taxon>Bacteroidota</taxon>
        <taxon>Sphingobacteriia</taxon>
        <taxon>Sphingobacteriales</taxon>
        <taxon>Sphingobacteriaceae</taxon>
        <taxon>Mucilaginibacter</taxon>
    </lineage>
</organism>
<dbReference type="EMBL" id="JADFFM010000001">
    <property type="protein sequence ID" value="MBE9665566.1"/>
    <property type="molecule type" value="Genomic_DNA"/>
</dbReference>
<keyword evidence="5" id="KW-1185">Reference proteome</keyword>
<proteinExistence type="predicted"/>
<feature type="chain" id="PRO_5045485609" evidence="1">
    <location>
        <begin position="21"/>
        <end position="533"/>
    </location>
</feature>
<dbReference type="Proteomes" id="UP000632774">
    <property type="component" value="Unassembled WGS sequence"/>
</dbReference>
<protein>
    <submittedName>
        <fullName evidence="4">DUF4139 domain-containing protein</fullName>
    </submittedName>
</protein>
<feature type="domain" description="DUF4139" evidence="2">
    <location>
        <begin position="217"/>
        <end position="526"/>
    </location>
</feature>